<organism evidence="2">
    <name type="scientific">marine sediment metagenome</name>
    <dbReference type="NCBI Taxonomy" id="412755"/>
    <lineage>
        <taxon>unclassified sequences</taxon>
        <taxon>metagenomes</taxon>
        <taxon>ecological metagenomes</taxon>
    </lineage>
</organism>
<accession>A0A0F8WFE9</accession>
<feature type="non-terminal residue" evidence="2">
    <location>
        <position position="149"/>
    </location>
</feature>
<gene>
    <name evidence="2" type="ORF">LCGC14_3073420</name>
</gene>
<dbReference type="AlphaFoldDB" id="A0A0F8WFE9"/>
<dbReference type="Gene3D" id="1.10.287.110">
    <property type="entry name" value="DnaJ domain"/>
    <property type="match status" value="1"/>
</dbReference>
<comment type="caution">
    <text evidence="2">The sequence shown here is derived from an EMBL/GenBank/DDBJ whole genome shotgun (WGS) entry which is preliminary data.</text>
</comment>
<dbReference type="PROSITE" id="PS50076">
    <property type="entry name" value="DNAJ_2"/>
    <property type="match status" value="1"/>
</dbReference>
<proteinExistence type="predicted"/>
<feature type="domain" description="J" evidence="1">
    <location>
        <begin position="5"/>
        <end position="78"/>
    </location>
</feature>
<dbReference type="CDD" id="cd06257">
    <property type="entry name" value="DnaJ"/>
    <property type="match status" value="1"/>
</dbReference>
<dbReference type="SMART" id="SM00271">
    <property type="entry name" value="DnaJ"/>
    <property type="match status" value="1"/>
</dbReference>
<dbReference type="EMBL" id="LAZR01065434">
    <property type="protein sequence ID" value="KKK55552.1"/>
    <property type="molecule type" value="Genomic_DNA"/>
</dbReference>
<dbReference type="Pfam" id="PF00226">
    <property type="entry name" value="DnaJ"/>
    <property type="match status" value="1"/>
</dbReference>
<name>A0A0F8WFE9_9ZZZZ</name>
<dbReference type="InterPro" id="IPR036869">
    <property type="entry name" value="J_dom_sf"/>
</dbReference>
<reference evidence="2" key="1">
    <citation type="journal article" date="2015" name="Nature">
        <title>Complex archaea that bridge the gap between prokaryotes and eukaryotes.</title>
        <authorList>
            <person name="Spang A."/>
            <person name="Saw J.H."/>
            <person name="Jorgensen S.L."/>
            <person name="Zaremba-Niedzwiedzka K."/>
            <person name="Martijn J."/>
            <person name="Lind A.E."/>
            <person name="van Eijk R."/>
            <person name="Schleper C."/>
            <person name="Guy L."/>
            <person name="Ettema T.J."/>
        </authorList>
    </citation>
    <scope>NUCLEOTIDE SEQUENCE</scope>
</reference>
<dbReference type="InterPro" id="IPR001623">
    <property type="entry name" value="DnaJ_domain"/>
</dbReference>
<dbReference type="SUPFAM" id="SSF46565">
    <property type="entry name" value="Chaperone J-domain"/>
    <property type="match status" value="1"/>
</dbReference>
<evidence type="ECO:0000259" key="1">
    <source>
        <dbReference type="PROSITE" id="PS50076"/>
    </source>
</evidence>
<sequence>MENEKALKMLGLTPSCSISELNSTFRRLAKQYHPDFNRNDESRANVRMTELNLAYEMALEYLTSPDSENDESFYEAREVSFITRLNKSINRVLQGVYKYYQYGLENVHLRKEGVRKIRYRDSLTDLKFGIVSLESLKESAGSSSEGENL</sequence>
<dbReference type="PRINTS" id="PR00625">
    <property type="entry name" value="JDOMAIN"/>
</dbReference>
<evidence type="ECO:0000313" key="2">
    <source>
        <dbReference type="EMBL" id="KKK55552.1"/>
    </source>
</evidence>
<protein>
    <recommendedName>
        <fullName evidence="1">J domain-containing protein</fullName>
    </recommendedName>
</protein>